<evidence type="ECO:0000313" key="2">
    <source>
        <dbReference type="EMBL" id="KAK3253860.1"/>
    </source>
</evidence>
<accession>A0AAE0CH85</accession>
<dbReference type="EMBL" id="LGRX02024601">
    <property type="protein sequence ID" value="KAK3253860.1"/>
    <property type="molecule type" value="Genomic_DNA"/>
</dbReference>
<gene>
    <name evidence="2" type="ORF">CYMTET_36895</name>
</gene>
<organism evidence="2 3">
    <name type="scientific">Cymbomonas tetramitiformis</name>
    <dbReference type="NCBI Taxonomy" id="36881"/>
    <lineage>
        <taxon>Eukaryota</taxon>
        <taxon>Viridiplantae</taxon>
        <taxon>Chlorophyta</taxon>
        <taxon>Pyramimonadophyceae</taxon>
        <taxon>Pyramimonadales</taxon>
        <taxon>Pyramimonadaceae</taxon>
        <taxon>Cymbomonas</taxon>
    </lineage>
</organism>
<keyword evidence="3" id="KW-1185">Reference proteome</keyword>
<evidence type="ECO:0000313" key="3">
    <source>
        <dbReference type="Proteomes" id="UP001190700"/>
    </source>
</evidence>
<feature type="region of interest" description="Disordered" evidence="1">
    <location>
        <begin position="1"/>
        <end position="27"/>
    </location>
</feature>
<reference evidence="2 3" key="1">
    <citation type="journal article" date="2015" name="Genome Biol. Evol.">
        <title>Comparative Genomics of a Bacterivorous Green Alga Reveals Evolutionary Causalities and Consequences of Phago-Mixotrophic Mode of Nutrition.</title>
        <authorList>
            <person name="Burns J.A."/>
            <person name="Paasch A."/>
            <person name="Narechania A."/>
            <person name="Kim E."/>
        </authorList>
    </citation>
    <scope>NUCLEOTIDE SEQUENCE [LARGE SCALE GENOMIC DNA]</scope>
    <source>
        <strain evidence="2 3">PLY_AMNH</strain>
    </source>
</reference>
<evidence type="ECO:0000256" key="1">
    <source>
        <dbReference type="SAM" id="MobiDB-lite"/>
    </source>
</evidence>
<dbReference type="AlphaFoldDB" id="A0AAE0CH85"/>
<protein>
    <submittedName>
        <fullName evidence="2">Uncharacterized protein</fullName>
    </submittedName>
</protein>
<proteinExistence type="predicted"/>
<comment type="caution">
    <text evidence="2">The sequence shown here is derived from an EMBL/GenBank/DDBJ whole genome shotgun (WGS) entry which is preliminary data.</text>
</comment>
<sequence>MQQPRPAHLELGARPQDGPSRPAGGLKGRAAYSKRLLGSGDAGLLLLEESELNPQVWRSWLLTSRTVGIQARRAQWASKRGAHTAGAAYGRTRWLALGNIGLTRRELQKTGLTSCSTWASPADEAEPRGQVTERGGDAERRSVARRVYAGGADTAPPLKQVATLPVKGYKGLGHCPTLKLLQRCRQGSDTIALAPPQAIYNAAGKGSTLPRPLKLFATLQQLGHCPPPLKLFATLQATARTLPRPAQALCNAAGKQPDTALPQARCNAAGKGSDTAPPRLTSSCNASKGSDTPSLKHVVTLQAKPRTLPRPPLKLFATLQVRARTVPLPLTGKGSLP</sequence>
<feature type="region of interest" description="Disordered" evidence="1">
    <location>
        <begin position="263"/>
        <end position="293"/>
    </location>
</feature>
<dbReference type="Proteomes" id="UP001190700">
    <property type="component" value="Unassembled WGS sequence"/>
</dbReference>
<name>A0AAE0CH85_9CHLO</name>
<feature type="compositionally biased region" description="Polar residues" evidence="1">
    <location>
        <begin position="280"/>
        <end position="293"/>
    </location>
</feature>
<feature type="region of interest" description="Disordered" evidence="1">
    <location>
        <begin position="118"/>
        <end position="138"/>
    </location>
</feature>